<dbReference type="AlphaFoldDB" id="A0AAJ0B9T8"/>
<feature type="region of interest" description="Disordered" evidence="1">
    <location>
        <begin position="152"/>
        <end position="295"/>
    </location>
</feature>
<dbReference type="PANTHER" id="PTHR34883:SF15">
    <property type="entry name" value="EXTRACELLULAR SERINE-RICH PROTEIN"/>
    <property type="match status" value="1"/>
</dbReference>
<dbReference type="InterPro" id="IPR008972">
    <property type="entry name" value="Cupredoxin"/>
</dbReference>
<dbReference type="SUPFAM" id="SSF49503">
    <property type="entry name" value="Cupredoxins"/>
    <property type="match status" value="1"/>
</dbReference>
<dbReference type="PANTHER" id="PTHR34883">
    <property type="entry name" value="SERINE-RICH PROTEIN, PUTATIVE-RELATED-RELATED"/>
    <property type="match status" value="1"/>
</dbReference>
<feature type="compositionally biased region" description="Low complexity" evidence="1">
    <location>
        <begin position="152"/>
        <end position="164"/>
    </location>
</feature>
<dbReference type="Proteomes" id="UP001239445">
    <property type="component" value="Unassembled WGS sequence"/>
</dbReference>
<dbReference type="CDD" id="cd00920">
    <property type="entry name" value="Cupredoxin"/>
    <property type="match status" value="1"/>
</dbReference>
<comment type="caution">
    <text evidence="3">The sequence shown here is derived from an EMBL/GenBank/DDBJ whole genome shotgun (WGS) entry which is preliminary data.</text>
</comment>
<feature type="signal peptide" evidence="2">
    <location>
        <begin position="1"/>
        <end position="16"/>
    </location>
</feature>
<evidence type="ECO:0000313" key="4">
    <source>
        <dbReference type="Proteomes" id="UP001239445"/>
    </source>
</evidence>
<accession>A0AAJ0B9T8</accession>
<gene>
    <name evidence="3" type="ORF">QBC47DRAFT_363607</name>
</gene>
<keyword evidence="2" id="KW-0732">Signal</keyword>
<feature type="compositionally biased region" description="Low complexity" evidence="1">
    <location>
        <begin position="209"/>
        <end position="219"/>
    </location>
</feature>
<dbReference type="InterPro" id="IPR052953">
    <property type="entry name" value="Ser-rich/MCO-related"/>
</dbReference>
<sequence>MIPLLLFGLLALPGKADDPATTHLIYARDNWFDPNITHANPGDVLVFHFTSSNHSVVMSDLDAPCVPSSQQNGFFSGFLPTTEGENPNVFKVTINDTTPFAFYCSQATHCASGMVGAVNAAPADLDQYACAAKSVADAITPSLGVYGGTLSSRASAPASSATGGPDSGSGSGTVTAAPGAETTSPGSGSGGGGGGGASPYGSGSGSGSGDATATGTATAAGGGGGGPGGGGETGSPTAATTGPPHSGSSSGVSVPSESRTGTESGSPTDTVSGSGSGSGSGEPTGSPTADGASGLAGGDVRVALAMAMVGVAVVSLL</sequence>
<dbReference type="EMBL" id="MU839840">
    <property type="protein sequence ID" value="KAK1752001.1"/>
    <property type="molecule type" value="Genomic_DNA"/>
</dbReference>
<evidence type="ECO:0000256" key="1">
    <source>
        <dbReference type="SAM" id="MobiDB-lite"/>
    </source>
</evidence>
<feature type="compositionally biased region" description="Gly residues" evidence="1">
    <location>
        <begin position="187"/>
        <end position="208"/>
    </location>
</feature>
<keyword evidence="4" id="KW-1185">Reference proteome</keyword>
<feature type="compositionally biased region" description="Gly residues" evidence="1">
    <location>
        <begin position="220"/>
        <end position="233"/>
    </location>
</feature>
<organism evidence="3 4">
    <name type="scientific">Echria macrotheca</name>
    <dbReference type="NCBI Taxonomy" id="438768"/>
    <lineage>
        <taxon>Eukaryota</taxon>
        <taxon>Fungi</taxon>
        <taxon>Dikarya</taxon>
        <taxon>Ascomycota</taxon>
        <taxon>Pezizomycotina</taxon>
        <taxon>Sordariomycetes</taxon>
        <taxon>Sordariomycetidae</taxon>
        <taxon>Sordariales</taxon>
        <taxon>Schizotheciaceae</taxon>
        <taxon>Echria</taxon>
    </lineage>
</organism>
<proteinExistence type="predicted"/>
<reference evidence="3" key="1">
    <citation type="submission" date="2023-06" db="EMBL/GenBank/DDBJ databases">
        <title>Genome-scale phylogeny and comparative genomics of the fungal order Sordariales.</title>
        <authorList>
            <consortium name="Lawrence Berkeley National Laboratory"/>
            <person name="Hensen N."/>
            <person name="Bonometti L."/>
            <person name="Westerberg I."/>
            <person name="Brannstrom I.O."/>
            <person name="Guillou S."/>
            <person name="Cros-Aarteil S."/>
            <person name="Calhoun S."/>
            <person name="Haridas S."/>
            <person name="Kuo A."/>
            <person name="Mondo S."/>
            <person name="Pangilinan J."/>
            <person name="Riley R."/>
            <person name="Labutti K."/>
            <person name="Andreopoulos B."/>
            <person name="Lipzen A."/>
            <person name="Chen C."/>
            <person name="Yanf M."/>
            <person name="Daum C."/>
            <person name="Ng V."/>
            <person name="Clum A."/>
            <person name="Steindorff A."/>
            <person name="Ohm R."/>
            <person name="Martin F."/>
            <person name="Silar P."/>
            <person name="Natvig D."/>
            <person name="Lalanne C."/>
            <person name="Gautier V."/>
            <person name="Ament-Velasquez S.L."/>
            <person name="Kruys A."/>
            <person name="Hutchinson M.I."/>
            <person name="Powell A.J."/>
            <person name="Barry K."/>
            <person name="Miller A.N."/>
            <person name="Grigoriev I.V."/>
            <person name="Debuchy R."/>
            <person name="Gladieux P."/>
            <person name="Thoren M.H."/>
            <person name="Johannesson H."/>
        </authorList>
    </citation>
    <scope>NUCLEOTIDE SEQUENCE</scope>
    <source>
        <strain evidence="3">PSN4</strain>
    </source>
</reference>
<protein>
    <submittedName>
        <fullName evidence="3">Cupredoxin</fullName>
    </submittedName>
</protein>
<evidence type="ECO:0000256" key="2">
    <source>
        <dbReference type="SAM" id="SignalP"/>
    </source>
</evidence>
<name>A0AAJ0B9T8_9PEZI</name>
<dbReference type="Gene3D" id="2.60.40.420">
    <property type="entry name" value="Cupredoxins - blue copper proteins"/>
    <property type="match status" value="1"/>
</dbReference>
<evidence type="ECO:0000313" key="3">
    <source>
        <dbReference type="EMBL" id="KAK1752001.1"/>
    </source>
</evidence>
<feature type="chain" id="PRO_5042532464" evidence="2">
    <location>
        <begin position="17"/>
        <end position="317"/>
    </location>
</feature>
<feature type="compositionally biased region" description="Low complexity" evidence="1">
    <location>
        <begin position="234"/>
        <end position="273"/>
    </location>
</feature>